<accession>A0ABY7D9X7</accession>
<dbReference type="Proteomes" id="UP001164746">
    <property type="component" value="Chromosome 1"/>
</dbReference>
<dbReference type="Pfam" id="PF07534">
    <property type="entry name" value="TLD"/>
    <property type="match status" value="1"/>
</dbReference>
<evidence type="ECO:0000313" key="3">
    <source>
        <dbReference type="Proteomes" id="UP001164746"/>
    </source>
</evidence>
<evidence type="ECO:0000259" key="1">
    <source>
        <dbReference type="PROSITE" id="PS51886"/>
    </source>
</evidence>
<name>A0ABY7D9X7_MYAAR</name>
<organism evidence="2 3">
    <name type="scientific">Mya arenaria</name>
    <name type="common">Soft-shell clam</name>
    <dbReference type="NCBI Taxonomy" id="6604"/>
    <lineage>
        <taxon>Eukaryota</taxon>
        <taxon>Metazoa</taxon>
        <taxon>Spiralia</taxon>
        <taxon>Lophotrochozoa</taxon>
        <taxon>Mollusca</taxon>
        <taxon>Bivalvia</taxon>
        <taxon>Autobranchia</taxon>
        <taxon>Heteroconchia</taxon>
        <taxon>Euheterodonta</taxon>
        <taxon>Imparidentia</taxon>
        <taxon>Neoheterodontei</taxon>
        <taxon>Myida</taxon>
        <taxon>Myoidea</taxon>
        <taxon>Myidae</taxon>
        <taxon>Mya</taxon>
    </lineage>
</organism>
<dbReference type="PANTHER" id="PTHR14241:SF32">
    <property type="entry name" value="VWFA DOMAIN-CONTAINING PROTEIN-RELATED"/>
    <property type="match status" value="1"/>
</dbReference>
<dbReference type="EMBL" id="CP111012">
    <property type="protein sequence ID" value="WAQ94454.1"/>
    <property type="molecule type" value="Genomic_DNA"/>
</dbReference>
<proteinExistence type="predicted"/>
<sequence length="291" mass="32582">MGKSLTEKDFEQIESWIGTGPKTFNLLYSITMDGCDASVFHQKCDNQGPTLTVLYNKESSVYGGYTGLSWESGAGSRTDNSAFLYQMYFSGLKTLKKCSVKIGKQSLIQHHTWVRYLEVVLCITSIIQKSSSGEYNLNGNMQLHFGKNYDTAGISSKEFNNGHIRVTELDVYAVKGVAELERRSQRHSPARRTRRATFHLLLGPLGSGIPQAALITKIDKLCEQSAENNSNTFLSPAVKELVYNAADLLNLPRNSILPVKNYEEEMESDENINILALLAVRQILFFAEDYL</sequence>
<dbReference type="PANTHER" id="PTHR14241">
    <property type="entry name" value="INTERFERON-INDUCED PROTEIN 44"/>
    <property type="match status" value="1"/>
</dbReference>
<dbReference type="SMART" id="SM00584">
    <property type="entry name" value="TLDc"/>
    <property type="match status" value="1"/>
</dbReference>
<reference evidence="2" key="1">
    <citation type="submission" date="2022-11" db="EMBL/GenBank/DDBJ databases">
        <title>Centuries of genome instability and evolution in soft-shell clam transmissible cancer (bioRxiv).</title>
        <authorList>
            <person name="Hart S.F.M."/>
            <person name="Yonemitsu M.A."/>
            <person name="Giersch R.M."/>
            <person name="Beal B.F."/>
            <person name="Arriagada G."/>
            <person name="Davis B.W."/>
            <person name="Ostrander E.A."/>
            <person name="Goff S.P."/>
            <person name="Metzger M.J."/>
        </authorList>
    </citation>
    <scope>NUCLEOTIDE SEQUENCE</scope>
    <source>
        <strain evidence="2">MELC-2E11</strain>
        <tissue evidence="2">Siphon/mantle</tissue>
    </source>
</reference>
<keyword evidence="3" id="KW-1185">Reference proteome</keyword>
<gene>
    <name evidence="2" type="ORF">MAR_006925</name>
</gene>
<protein>
    <submittedName>
        <fullName evidence="2">IF44L-like protein</fullName>
    </submittedName>
</protein>
<evidence type="ECO:0000313" key="2">
    <source>
        <dbReference type="EMBL" id="WAQ94454.1"/>
    </source>
</evidence>
<feature type="domain" description="TLDc" evidence="1">
    <location>
        <begin position="1"/>
        <end position="175"/>
    </location>
</feature>
<dbReference type="PROSITE" id="PS51886">
    <property type="entry name" value="TLDC"/>
    <property type="match status" value="1"/>
</dbReference>
<dbReference type="InterPro" id="IPR006571">
    <property type="entry name" value="TLDc_dom"/>
</dbReference>